<comment type="caution">
    <text evidence="2">The sequence shown here is derived from an EMBL/GenBank/DDBJ whole genome shotgun (WGS) entry which is preliminary data.</text>
</comment>
<protein>
    <submittedName>
        <fullName evidence="2">Cell wall hydrolase</fullName>
    </submittedName>
</protein>
<keyword evidence="3" id="KW-1185">Reference proteome</keyword>
<dbReference type="EMBL" id="STGV01000003">
    <property type="protein sequence ID" value="THV23252.1"/>
    <property type="molecule type" value="Genomic_DNA"/>
</dbReference>
<evidence type="ECO:0000313" key="2">
    <source>
        <dbReference type="EMBL" id="THV23252.1"/>
    </source>
</evidence>
<keyword evidence="2" id="KW-0378">Hydrolase</keyword>
<dbReference type="Pfam" id="PF07486">
    <property type="entry name" value="Hydrolase_2"/>
    <property type="match status" value="1"/>
</dbReference>
<dbReference type="InterPro" id="IPR011105">
    <property type="entry name" value="Cell_wall_hydrolase_SleB"/>
</dbReference>
<evidence type="ECO:0000313" key="3">
    <source>
        <dbReference type="Proteomes" id="UP000308828"/>
    </source>
</evidence>
<gene>
    <name evidence="2" type="ORF">FAA97_11640</name>
</gene>
<sequence>MALRSSSRLSKNARSRMEAWASPLVFGLASWLIFPSVAAQADLAGLIAGADRGANNWRMVMTATPAGSIHEAKLAFLAAEGSETLSGGGVILPDGRRIAFDGGKTSENPLPDEMRVTRDLKKGRVVVVQPMLPPRAFSAGSILQRTSFMLEPDTAEPSAFVKSKATSGQVELASFYFRRDTPKVDPSLSPMVAELVTNTQPDVLATAYAPPAPDFATVSPFDSILKDEDAANGRFVPQIDPKDHAWAATPLPPHVFSEKEQKCLAQGIYFEARGESVKGQAAVAQVILNRVRNPHYPNTICGVVYQNENMRNRCQFSFACDRIPDIVTSPRHWKVAKEIAMAVTAGKIWFKDVGSATHYHATYVRPNWGPTMKRVEKIGKHIFYRTFGGGWS</sequence>
<dbReference type="Proteomes" id="UP000308828">
    <property type="component" value="Unassembled WGS sequence"/>
</dbReference>
<accession>A0A4S8P342</accession>
<dbReference type="InterPro" id="IPR042047">
    <property type="entry name" value="SleB_dom1"/>
</dbReference>
<organism evidence="2 3">
    <name type="scientific">Peteryoungia ipomoeae</name>
    <dbReference type="NCBI Taxonomy" id="1210932"/>
    <lineage>
        <taxon>Bacteria</taxon>
        <taxon>Pseudomonadati</taxon>
        <taxon>Pseudomonadota</taxon>
        <taxon>Alphaproteobacteria</taxon>
        <taxon>Hyphomicrobiales</taxon>
        <taxon>Rhizobiaceae</taxon>
        <taxon>Peteryoungia</taxon>
    </lineage>
</organism>
<reference evidence="2 3" key="1">
    <citation type="submission" date="2019-04" db="EMBL/GenBank/DDBJ databases">
        <title>Genome sequence of strain shin9-1.</title>
        <authorList>
            <person name="Gao J."/>
            <person name="Sun J."/>
        </authorList>
    </citation>
    <scope>NUCLEOTIDE SEQUENCE [LARGE SCALE GENOMIC DNA]</scope>
    <source>
        <strain evidence="3">shin9-1</strain>
    </source>
</reference>
<dbReference type="AlphaFoldDB" id="A0A4S8P342"/>
<dbReference type="GO" id="GO:0016787">
    <property type="term" value="F:hydrolase activity"/>
    <property type="evidence" value="ECO:0007669"/>
    <property type="project" value="UniProtKB-KW"/>
</dbReference>
<proteinExistence type="predicted"/>
<dbReference type="Gene3D" id="1.10.10.2520">
    <property type="entry name" value="Cell wall hydrolase SleB, domain 1"/>
    <property type="match status" value="1"/>
</dbReference>
<evidence type="ECO:0000259" key="1">
    <source>
        <dbReference type="Pfam" id="PF07486"/>
    </source>
</evidence>
<name>A0A4S8P342_9HYPH</name>
<dbReference type="OrthoDB" id="9785345at2"/>
<feature type="domain" description="Cell wall hydrolase SleB" evidence="1">
    <location>
        <begin position="274"/>
        <end position="384"/>
    </location>
</feature>
<dbReference type="RefSeq" id="WP_136598693.1">
    <property type="nucleotide sequence ID" value="NZ_STGV01000003.1"/>
</dbReference>